<dbReference type="AlphaFoldDB" id="A0AAW2MYV3"/>
<reference evidence="1" key="2">
    <citation type="journal article" date="2024" name="Plant">
        <title>Genomic evolution and insights into agronomic trait innovations of Sesamum species.</title>
        <authorList>
            <person name="Miao H."/>
            <person name="Wang L."/>
            <person name="Qu L."/>
            <person name="Liu H."/>
            <person name="Sun Y."/>
            <person name="Le M."/>
            <person name="Wang Q."/>
            <person name="Wei S."/>
            <person name="Zheng Y."/>
            <person name="Lin W."/>
            <person name="Duan Y."/>
            <person name="Cao H."/>
            <person name="Xiong S."/>
            <person name="Wang X."/>
            <person name="Wei L."/>
            <person name="Li C."/>
            <person name="Ma Q."/>
            <person name="Ju M."/>
            <person name="Zhao R."/>
            <person name="Li G."/>
            <person name="Mu C."/>
            <person name="Tian Q."/>
            <person name="Mei H."/>
            <person name="Zhang T."/>
            <person name="Gao T."/>
            <person name="Zhang H."/>
        </authorList>
    </citation>
    <scope>NUCLEOTIDE SEQUENCE</scope>
    <source>
        <strain evidence="1">G02</strain>
    </source>
</reference>
<dbReference type="PANTHER" id="PTHR10775:SF158">
    <property type="entry name" value="TNP2-LIKE TRANSPOSON PROTEIN"/>
    <property type="match status" value="1"/>
</dbReference>
<accession>A0AAW2MYV3</accession>
<gene>
    <name evidence="1" type="ORF">Sradi_4882400</name>
</gene>
<evidence type="ECO:0008006" key="2">
    <source>
        <dbReference type="Google" id="ProtNLM"/>
    </source>
</evidence>
<dbReference type="Pfam" id="PF02992">
    <property type="entry name" value="Transposase_21"/>
    <property type="match status" value="1"/>
</dbReference>
<organism evidence="1">
    <name type="scientific">Sesamum radiatum</name>
    <name type="common">Black benniseed</name>
    <dbReference type="NCBI Taxonomy" id="300843"/>
    <lineage>
        <taxon>Eukaryota</taxon>
        <taxon>Viridiplantae</taxon>
        <taxon>Streptophyta</taxon>
        <taxon>Embryophyta</taxon>
        <taxon>Tracheophyta</taxon>
        <taxon>Spermatophyta</taxon>
        <taxon>Magnoliopsida</taxon>
        <taxon>eudicotyledons</taxon>
        <taxon>Gunneridae</taxon>
        <taxon>Pentapetalae</taxon>
        <taxon>asterids</taxon>
        <taxon>lamiids</taxon>
        <taxon>Lamiales</taxon>
        <taxon>Pedaliaceae</taxon>
        <taxon>Sesamum</taxon>
    </lineage>
</organism>
<dbReference type="PANTHER" id="PTHR10775">
    <property type="entry name" value="OS08G0208400 PROTEIN"/>
    <property type="match status" value="1"/>
</dbReference>
<reference evidence="1" key="1">
    <citation type="submission" date="2020-06" db="EMBL/GenBank/DDBJ databases">
        <authorList>
            <person name="Li T."/>
            <person name="Hu X."/>
            <person name="Zhang T."/>
            <person name="Song X."/>
            <person name="Zhang H."/>
            <person name="Dai N."/>
            <person name="Sheng W."/>
            <person name="Hou X."/>
            <person name="Wei L."/>
        </authorList>
    </citation>
    <scope>NUCLEOTIDE SEQUENCE</scope>
    <source>
        <strain evidence="1">G02</strain>
        <tissue evidence="1">Leaf</tissue>
    </source>
</reference>
<dbReference type="InterPro" id="IPR004242">
    <property type="entry name" value="Transposase_21"/>
</dbReference>
<sequence>MLNACDICGTSRYKEGDGKIASKQMRYFPLKPRLQKLFMSSHTSSLMRWHAKGRVDDGKFRHPTNSFAWKDFDKKKIAFASDCCNVRLGLATDGFSPSTMMNVSHSTWPVILIPYNLPPWACMKKGNFLLSILFDGPKGPGNMINVYLQLLIEELKELWEDGVESYDVSKNEMFILKVALTWTISDLPGYSILSGWGTKIDKGCPCCGMQMMCRRLEIAHKYSYTYHHRFLNSSHRFRRDPGSYDGKTKDNLNARHELAKLGVRKLLHEFKRPSGMVIAI</sequence>
<proteinExistence type="predicted"/>
<comment type="caution">
    <text evidence="1">The sequence shown here is derived from an EMBL/GenBank/DDBJ whole genome shotgun (WGS) entry which is preliminary data.</text>
</comment>
<name>A0AAW2MYV3_SESRA</name>
<evidence type="ECO:0000313" key="1">
    <source>
        <dbReference type="EMBL" id="KAL0336705.1"/>
    </source>
</evidence>
<protein>
    <recommendedName>
        <fullName evidence="2">Transposase</fullName>
    </recommendedName>
</protein>
<dbReference type="EMBL" id="JACGWJ010000021">
    <property type="protein sequence ID" value="KAL0336705.1"/>
    <property type="molecule type" value="Genomic_DNA"/>
</dbReference>